<keyword evidence="5" id="KW-0378">Hydrolase</keyword>
<evidence type="ECO:0000256" key="6">
    <source>
        <dbReference type="ARBA" id="ARBA00022918"/>
    </source>
</evidence>
<dbReference type="GO" id="GO:0003964">
    <property type="term" value="F:RNA-directed DNA polymerase activity"/>
    <property type="evidence" value="ECO:0007669"/>
    <property type="project" value="UniProtKB-KW"/>
</dbReference>
<keyword evidence="9" id="KW-1185">Reference proteome</keyword>
<evidence type="ECO:0000256" key="2">
    <source>
        <dbReference type="ARBA" id="ARBA00022695"/>
    </source>
</evidence>
<gene>
    <name evidence="8" type="ORF">DEA37_0005532</name>
</gene>
<evidence type="ECO:0000313" key="9">
    <source>
        <dbReference type="Proteomes" id="UP000324629"/>
    </source>
</evidence>
<keyword evidence="1" id="KW-0808">Transferase</keyword>
<dbReference type="Proteomes" id="UP000324629">
    <property type="component" value="Unassembled WGS sequence"/>
</dbReference>
<dbReference type="Gene3D" id="1.10.340.70">
    <property type="match status" value="1"/>
</dbReference>
<dbReference type="AlphaFoldDB" id="A0A5J4NFY9"/>
<keyword evidence="4" id="KW-0255">Endonuclease</keyword>
<organism evidence="8 9">
    <name type="scientific">Paragonimus westermani</name>
    <dbReference type="NCBI Taxonomy" id="34504"/>
    <lineage>
        <taxon>Eukaryota</taxon>
        <taxon>Metazoa</taxon>
        <taxon>Spiralia</taxon>
        <taxon>Lophotrochozoa</taxon>
        <taxon>Platyhelminthes</taxon>
        <taxon>Trematoda</taxon>
        <taxon>Digenea</taxon>
        <taxon>Plagiorchiida</taxon>
        <taxon>Troglotremata</taxon>
        <taxon>Troglotrematidae</taxon>
        <taxon>Paragonimus</taxon>
    </lineage>
</organism>
<dbReference type="Pfam" id="PF17917">
    <property type="entry name" value="RT_RNaseH"/>
    <property type="match status" value="1"/>
</dbReference>
<evidence type="ECO:0000313" key="8">
    <source>
        <dbReference type="EMBL" id="KAA3674536.1"/>
    </source>
</evidence>
<dbReference type="InterPro" id="IPR043502">
    <property type="entry name" value="DNA/RNA_pol_sf"/>
</dbReference>
<keyword evidence="3" id="KW-0540">Nuclease</keyword>
<proteinExistence type="predicted"/>
<evidence type="ECO:0000256" key="5">
    <source>
        <dbReference type="ARBA" id="ARBA00022801"/>
    </source>
</evidence>
<dbReference type="InterPro" id="IPR041373">
    <property type="entry name" value="RT_RNaseH"/>
</dbReference>
<dbReference type="PANTHER" id="PTHR37984:SF5">
    <property type="entry name" value="PROTEIN NYNRIN-LIKE"/>
    <property type="match status" value="1"/>
</dbReference>
<dbReference type="EMBL" id="QNGE01003079">
    <property type="protein sequence ID" value="KAA3674536.1"/>
    <property type="molecule type" value="Genomic_DNA"/>
</dbReference>
<evidence type="ECO:0000256" key="1">
    <source>
        <dbReference type="ARBA" id="ARBA00022679"/>
    </source>
</evidence>
<name>A0A5J4NFY9_9TREM</name>
<dbReference type="SUPFAM" id="SSF56672">
    <property type="entry name" value="DNA/RNA polymerases"/>
    <property type="match status" value="1"/>
</dbReference>
<evidence type="ECO:0000259" key="7">
    <source>
        <dbReference type="Pfam" id="PF17917"/>
    </source>
</evidence>
<dbReference type="InterPro" id="IPR050951">
    <property type="entry name" value="Retrovirus_Pol_polyprotein"/>
</dbReference>
<comment type="caution">
    <text evidence="8">The sequence shown here is derived from an EMBL/GenBank/DDBJ whole genome shotgun (WGS) entry which is preliminary data.</text>
</comment>
<accession>A0A5J4NFY9</accession>
<sequence>MLKNDDLSPLYVKSTCAQPKVMDDRGEFRSPVRQQHVFHTNDDFESWEFAVTIYLTGVPEKSMGPYILSLLSEEAAEMLCTSSVRPTAPAAVIWETLRQFSEKRNFRPYLLGKPFKLRADHRSLQWLRNFRDSEGQVACWQERLQEYDFVIEYRRGSRLGNADVLSRVTVLTGVNTILSYDADTLWAEDQLNDSYTVNIYKRQVGGSSKPSAIEERQKPFDERALLGHWKDLKLIDGVLYRMDRSGLKLITPKLKVAAMLQRIHTELGHAGQLKTEAAIRQRY</sequence>
<dbReference type="PANTHER" id="PTHR37984">
    <property type="entry name" value="PROTEIN CBG26694"/>
    <property type="match status" value="1"/>
</dbReference>
<dbReference type="GO" id="GO:0004519">
    <property type="term" value="F:endonuclease activity"/>
    <property type="evidence" value="ECO:0007669"/>
    <property type="project" value="UniProtKB-KW"/>
</dbReference>
<dbReference type="GO" id="GO:0016787">
    <property type="term" value="F:hydrolase activity"/>
    <property type="evidence" value="ECO:0007669"/>
    <property type="project" value="UniProtKB-KW"/>
</dbReference>
<evidence type="ECO:0000256" key="3">
    <source>
        <dbReference type="ARBA" id="ARBA00022722"/>
    </source>
</evidence>
<keyword evidence="6" id="KW-0695">RNA-directed DNA polymerase</keyword>
<reference evidence="8 9" key="1">
    <citation type="journal article" date="2019" name="Gigascience">
        <title>Whole-genome sequence of the oriental lung fluke Paragonimus westermani.</title>
        <authorList>
            <person name="Oey H."/>
            <person name="Zakrzewski M."/>
            <person name="Narain K."/>
            <person name="Devi K.R."/>
            <person name="Agatsuma T."/>
            <person name="Nawaratna S."/>
            <person name="Gobert G.N."/>
            <person name="Jones M.K."/>
            <person name="Ragan M.A."/>
            <person name="McManus D.P."/>
            <person name="Krause L."/>
        </authorList>
    </citation>
    <scope>NUCLEOTIDE SEQUENCE [LARGE SCALE GENOMIC DNA]</scope>
    <source>
        <strain evidence="8 9">IND2009</strain>
    </source>
</reference>
<evidence type="ECO:0000256" key="4">
    <source>
        <dbReference type="ARBA" id="ARBA00022759"/>
    </source>
</evidence>
<keyword evidence="2" id="KW-0548">Nucleotidyltransferase</keyword>
<protein>
    <recommendedName>
        <fullName evidence="7">Reverse transcriptase RNase H-like domain-containing protein</fullName>
    </recommendedName>
</protein>
<feature type="domain" description="Reverse transcriptase RNase H-like" evidence="7">
    <location>
        <begin position="104"/>
        <end position="147"/>
    </location>
</feature>